<proteinExistence type="predicted"/>
<organism evidence="1">
    <name type="scientific">Arion vulgaris</name>
    <dbReference type="NCBI Taxonomy" id="1028688"/>
    <lineage>
        <taxon>Eukaryota</taxon>
        <taxon>Metazoa</taxon>
        <taxon>Spiralia</taxon>
        <taxon>Lophotrochozoa</taxon>
        <taxon>Mollusca</taxon>
        <taxon>Gastropoda</taxon>
        <taxon>Heterobranchia</taxon>
        <taxon>Euthyneura</taxon>
        <taxon>Panpulmonata</taxon>
        <taxon>Eupulmonata</taxon>
        <taxon>Stylommatophora</taxon>
        <taxon>Helicina</taxon>
        <taxon>Arionoidea</taxon>
        <taxon>Arionidae</taxon>
        <taxon>Arion</taxon>
    </lineage>
</organism>
<name>A0A0B7ACP2_9EUPU</name>
<reference evidence="1" key="1">
    <citation type="submission" date="2014-12" db="EMBL/GenBank/DDBJ databases">
        <title>Insight into the proteome of Arion vulgaris.</title>
        <authorList>
            <person name="Aradska J."/>
            <person name="Bulat T."/>
            <person name="Smidak R."/>
            <person name="Sarate P."/>
            <person name="Gangsoo J."/>
            <person name="Sialana F."/>
            <person name="Bilban M."/>
            <person name="Lubec G."/>
        </authorList>
    </citation>
    <scope>NUCLEOTIDE SEQUENCE</scope>
    <source>
        <tissue evidence="1">Skin</tissue>
    </source>
</reference>
<dbReference type="EMBL" id="HACG01030922">
    <property type="protein sequence ID" value="CEK77787.1"/>
    <property type="molecule type" value="Transcribed_RNA"/>
</dbReference>
<dbReference type="EMBL" id="HACG01030921">
    <property type="protein sequence ID" value="CEK77786.1"/>
    <property type="molecule type" value="Transcribed_RNA"/>
</dbReference>
<dbReference type="AlphaFoldDB" id="A0A0B7ACP2"/>
<protein>
    <submittedName>
        <fullName evidence="1">Uncharacterized protein</fullName>
    </submittedName>
</protein>
<gene>
    <name evidence="1" type="primary">ORF106648</name>
    <name evidence="2" type="synonym">ORF106649</name>
</gene>
<feature type="non-terminal residue" evidence="1">
    <location>
        <position position="1"/>
    </location>
</feature>
<evidence type="ECO:0000313" key="1">
    <source>
        <dbReference type="EMBL" id="CEK77786.1"/>
    </source>
</evidence>
<evidence type="ECO:0000313" key="2">
    <source>
        <dbReference type="EMBL" id="CEK77787.1"/>
    </source>
</evidence>
<sequence length="81" mass="8969">LTIVLHIYFELPGSLFPSVVHRIAALANAPTGIQHTCPIHLPLSLLVLVSNDVQFARFQNSLFDIVFDQKSAGFFLNIIAH</sequence>
<accession>A0A0B7ACP2</accession>